<gene>
    <name evidence="1" type="ORF">TTAC_LOCUS3659</name>
</gene>
<dbReference type="WBParaSite" id="TTAC_0000367401-mRNA-1">
    <property type="protein sequence ID" value="TTAC_0000367401-mRNA-1"/>
    <property type="gene ID" value="TTAC_0000367401"/>
</dbReference>
<evidence type="ECO:0000313" key="3">
    <source>
        <dbReference type="WBParaSite" id="TTAC_0000367401-mRNA-1"/>
    </source>
</evidence>
<accession>A0A0R3WSD4</accession>
<organism evidence="3">
    <name type="scientific">Hydatigena taeniaeformis</name>
    <name type="common">Feline tapeworm</name>
    <name type="synonym">Taenia taeniaeformis</name>
    <dbReference type="NCBI Taxonomy" id="6205"/>
    <lineage>
        <taxon>Eukaryota</taxon>
        <taxon>Metazoa</taxon>
        <taxon>Spiralia</taxon>
        <taxon>Lophotrochozoa</taxon>
        <taxon>Platyhelminthes</taxon>
        <taxon>Cestoda</taxon>
        <taxon>Eucestoda</taxon>
        <taxon>Cyclophyllidea</taxon>
        <taxon>Taeniidae</taxon>
        <taxon>Hydatigera</taxon>
    </lineage>
</organism>
<evidence type="ECO:0000313" key="1">
    <source>
        <dbReference type="EMBL" id="VDM23089.1"/>
    </source>
</evidence>
<keyword evidence="2" id="KW-1185">Reference proteome</keyword>
<dbReference type="PANTHER" id="PTHR15933">
    <property type="entry name" value="PROTEIN CBG16327"/>
    <property type="match status" value="1"/>
</dbReference>
<dbReference type="GO" id="GO:0061630">
    <property type="term" value="F:ubiquitin protein ligase activity"/>
    <property type="evidence" value="ECO:0007669"/>
    <property type="project" value="InterPro"/>
</dbReference>
<dbReference type="OrthoDB" id="5918172at2759"/>
<dbReference type="InterPro" id="IPR031890">
    <property type="entry name" value="Fbxo30/Fbxo40"/>
</dbReference>
<evidence type="ECO:0000313" key="2">
    <source>
        <dbReference type="Proteomes" id="UP000274429"/>
    </source>
</evidence>
<dbReference type="PANTHER" id="PTHR15933:SF20">
    <property type="entry name" value="F-BOX DOMAIN-CONTAINING PROTEIN"/>
    <property type="match status" value="1"/>
</dbReference>
<reference evidence="1 2" key="2">
    <citation type="submission" date="2018-11" db="EMBL/GenBank/DDBJ databases">
        <authorList>
            <consortium name="Pathogen Informatics"/>
        </authorList>
    </citation>
    <scope>NUCLEOTIDE SEQUENCE [LARGE SCALE GENOMIC DNA]</scope>
</reference>
<dbReference type="Proteomes" id="UP000274429">
    <property type="component" value="Unassembled WGS sequence"/>
</dbReference>
<protein>
    <submittedName>
        <fullName evidence="3">F-box domain-containing protein</fullName>
    </submittedName>
</protein>
<name>A0A0R3WSD4_HYDTA</name>
<dbReference type="EMBL" id="UYWX01002819">
    <property type="protein sequence ID" value="VDM23089.1"/>
    <property type="molecule type" value="Genomic_DNA"/>
</dbReference>
<sequence>MGPMAENRLLRGHPVGGYSSPFIYCLELTVILYLIAADESVSDKICGNEKGKSSTVKEISVQPSQKMEEGVNHVSAVVSTSATPATSSPSTMRLSSSCPLTEKMSWAISDRSLQDIPRRAYARHTLLHSEAVVQVDYWLEQRCPLAYLGCPFSVVRLRPNSPAANLAYMPTVNAFTVRYTSANTSDSSTSLSATSKMTSTYPLDTTSTSSTAIHANSGIASVGLSPTTVATVCRLEQLPLQVLKRIINMLDEVSHSGF</sequence>
<dbReference type="AlphaFoldDB" id="A0A0R3WSD4"/>
<reference evidence="3" key="1">
    <citation type="submission" date="2017-02" db="UniProtKB">
        <authorList>
            <consortium name="WormBaseParasite"/>
        </authorList>
    </citation>
    <scope>IDENTIFICATION</scope>
</reference>
<dbReference type="STRING" id="6205.A0A0R3WSD4"/>
<proteinExistence type="predicted"/>